<dbReference type="EC" id="2.1.1.37" evidence="1"/>
<dbReference type="PANTHER" id="PTHR10629:SF52">
    <property type="entry name" value="DNA (CYTOSINE-5)-METHYLTRANSFERASE 1"/>
    <property type="match status" value="1"/>
</dbReference>
<evidence type="ECO:0000256" key="7">
    <source>
        <dbReference type="PROSITE-ProRule" id="PRU01016"/>
    </source>
</evidence>
<comment type="catalytic activity">
    <reaction evidence="6">
        <text>a 2'-deoxycytidine in DNA + S-adenosyl-L-methionine = a 5-methyl-2'-deoxycytidine in DNA + S-adenosyl-L-homocysteine + H(+)</text>
        <dbReference type="Rhea" id="RHEA:13681"/>
        <dbReference type="Rhea" id="RHEA-COMP:11369"/>
        <dbReference type="Rhea" id="RHEA-COMP:11370"/>
        <dbReference type="ChEBI" id="CHEBI:15378"/>
        <dbReference type="ChEBI" id="CHEBI:57856"/>
        <dbReference type="ChEBI" id="CHEBI:59789"/>
        <dbReference type="ChEBI" id="CHEBI:85452"/>
        <dbReference type="ChEBI" id="CHEBI:85454"/>
        <dbReference type="EC" id="2.1.1.37"/>
    </reaction>
</comment>
<keyword evidence="3 7" id="KW-0808">Transferase</keyword>
<dbReference type="GO" id="GO:0032259">
    <property type="term" value="P:methylation"/>
    <property type="evidence" value="ECO:0007669"/>
    <property type="project" value="UniProtKB-KW"/>
</dbReference>
<dbReference type="GO" id="GO:0003886">
    <property type="term" value="F:DNA (cytosine-5-)-methyltransferase activity"/>
    <property type="evidence" value="ECO:0007669"/>
    <property type="project" value="UniProtKB-EC"/>
</dbReference>
<dbReference type="Gene3D" id="3.90.120.10">
    <property type="entry name" value="DNA Methylase, subunit A, domain 2"/>
    <property type="match status" value="1"/>
</dbReference>
<dbReference type="Proteomes" id="UP000196573">
    <property type="component" value="Unassembled WGS sequence"/>
</dbReference>
<dbReference type="InterPro" id="IPR001525">
    <property type="entry name" value="C5_MeTfrase"/>
</dbReference>
<dbReference type="EMBL" id="FWPT01000003">
    <property type="protein sequence ID" value="SMA41720.1"/>
    <property type="molecule type" value="Genomic_DNA"/>
</dbReference>
<evidence type="ECO:0000256" key="6">
    <source>
        <dbReference type="ARBA" id="ARBA00047422"/>
    </source>
</evidence>
<sequence>MHQSIPFVDIFAGPGGLSEGFSAYRQCDGSELRHPFYSILSAEKEESAFCTLRLRAFLRYFIYRKNETAPKVYIDYVSDRTREAKNTPALLLSELIHSRDISPASCIAELRISFVNEFKEQWEVFASTYKEHLDDILTAIFHARHDVKHFELGGDDVPDKKGNISPYIERALAEVCTNNADYHEFILVGGPPCQAYSNAGRSRRSAQDLKNYMCGDTGKYVFDKDPRATLYKEYLKVLAENEPAIFVMENVRGMLSAQFTNADGTKEQVWKRVVSELHHPSKALGGIPSFKSTKYVVTSLVSGKTCFYSGEESQLSNINPNDFLVRASDFGVPQHRDRVILLGIRADLLDGHSIDEVLTTVKLPEIFAHNVSVEQAIGDLPAQFSTLSSVSTDFAKRKSIPTSKAETEWKKAICIQIKDIAREIDKYLPKNINIKSFDEWKDEVNSTGKKLYFSEILENKKSDNTITINALFKFRIKQILEQTGIKIDELTKGADSKFNIGSKYNWPVDHECPESLLSWYKYKSAGLPILNHYPRGHMDTDIARYVYSSCYAVAYRELEEALKADIPDRVLSKIGTVKDFLKKEHSIYDRVSLDDLKEVSLAPDHKNTQSFVDRFKVQRAESPATTVTCHLSKDGHYYIHPDPVQCRSLTVREAARLQTFPDNYFFEGKPTQQRTQVGNAVPPLLATHISSVIYELWKTFFAPPT</sequence>
<dbReference type="InterPro" id="IPR031303">
    <property type="entry name" value="C5_meth_CS"/>
</dbReference>
<keyword evidence="2 7" id="KW-0489">Methyltransferase</keyword>
<reference evidence="8 9" key="1">
    <citation type="submission" date="2017-03" db="EMBL/GenBank/DDBJ databases">
        <authorList>
            <person name="Afonso C.L."/>
            <person name="Miller P.J."/>
            <person name="Scott M.A."/>
            <person name="Spackman E."/>
            <person name="Goraichik I."/>
            <person name="Dimitrov K.M."/>
            <person name="Suarez D.L."/>
            <person name="Swayne D.E."/>
        </authorList>
    </citation>
    <scope>NUCLEOTIDE SEQUENCE [LARGE SCALE GENOMIC DNA]</scope>
    <source>
        <strain evidence="8">SB41UT1</strain>
    </source>
</reference>
<dbReference type="PROSITE" id="PS00095">
    <property type="entry name" value="C5_MTASE_2"/>
    <property type="match status" value="1"/>
</dbReference>
<evidence type="ECO:0000256" key="4">
    <source>
        <dbReference type="ARBA" id="ARBA00022691"/>
    </source>
</evidence>
<evidence type="ECO:0000256" key="1">
    <source>
        <dbReference type="ARBA" id="ARBA00011975"/>
    </source>
</evidence>
<organism evidence="8 9">
    <name type="scientific">Parendozoicomonas haliclonae</name>
    <dbReference type="NCBI Taxonomy" id="1960125"/>
    <lineage>
        <taxon>Bacteria</taxon>
        <taxon>Pseudomonadati</taxon>
        <taxon>Pseudomonadota</taxon>
        <taxon>Gammaproteobacteria</taxon>
        <taxon>Oceanospirillales</taxon>
        <taxon>Endozoicomonadaceae</taxon>
        <taxon>Parendozoicomonas</taxon>
    </lineage>
</organism>
<evidence type="ECO:0000256" key="5">
    <source>
        <dbReference type="ARBA" id="ARBA00022747"/>
    </source>
</evidence>
<dbReference type="Gene3D" id="3.40.50.150">
    <property type="entry name" value="Vaccinia Virus protein VP39"/>
    <property type="match status" value="1"/>
</dbReference>
<dbReference type="PANTHER" id="PTHR10629">
    <property type="entry name" value="CYTOSINE-SPECIFIC METHYLTRANSFERASE"/>
    <property type="match status" value="1"/>
</dbReference>
<proteinExistence type="inferred from homology"/>
<dbReference type="InterPro" id="IPR029063">
    <property type="entry name" value="SAM-dependent_MTases_sf"/>
</dbReference>
<feature type="active site" evidence="7">
    <location>
        <position position="193"/>
    </location>
</feature>
<gene>
    <name evidence="8" type="primary">aplIM</name>
    <name evidence="8" type="ORF">EHSB41UT_01313</name>
</gene>
<dbReference type="SUPFAM" id="SSF53335">
    <property type="entry name" value="S-adenosyl-L-methionine-dependent methyltransferases"/>
    <property type="match status" value="1"/>
</dbReference>
<accession>A0A1X7AHJ7</accession>
<keyword evidence="9" id="KW-1185">Reference proteome</keyword>
<dbReference type="AlphaFoldDB" id="A0A1X7AHJ7"/>
<name>A0A1X7AHJ7_9GAMM</name>
<dbReference type="PRINTS" id="PR00105">
    <property type="entry name" value="C5METTRFRASE"/>
</dbReference>
<protein>
    <recommendedName>
        <fullName evidence="1">DNA (cytosine-5-)-methyltransferase</fullName>
        <ecNumber evidence="1">2.1.1.37</ecNumber>
    </recommendedName>
</protein>
<evidence type="ECO:0000256" key="3">
    <source>
        <dbReference type="ARBA" id="ARBA00022679"/>
    </source>
</evidence>
<dbReference type="PROSITE" id="PS51679">
    <property type="entry name" value="SAM_MT_C5"/>
    <property type="match status" value="1"/>
</dbReference>
<dbReference type="GO" id="GO:0003677">
    <property type="term" value="F:DNA binding"/>
    <property type="evidence" value="ECO:0007669"/>
    <property type="project" value="TreeGrafter"/>
</dbReference>
<dbReference type="InterPro" id="IPR050390">
    <property type="entry name" value="C5-Methyltransferase"/>
</dbReference>
<keyword evidence="5" id="KW-0680">Restriction system</keyword>
<keyword evidence="4 7" id="KW-0949">S-adenosyl-L-methionine</keyword>
<evidence type="ECO:0000256" key="2">
    <source>
        <dbReference type="ARBA" id="ARBA00022603"/>
    </source>
</evidence>
<comment type="similarity">
    <text evidence="7">Belongs to the class I-like SAM-binding methyltransferase superfamily. C5-methyltransferase family.</text>
</comment>
<dbReference type="Pfam" id="PF00145">
    <property type="entry name" value="DNA_methylase"/>
    <property type="match status" value="3"/>
</dbReference>
<dbReference type="GO" id="GO:0009307">
    <property type="term" value="P:DNA restriction-modification system"/>
    <property type="evidence" value="ECO:0007669"/>
    <property type="project" value="UniProtKB-KW"/>
</dbReference>
<dbReference type="GO" id="GO:0044027">
    <property type="term" value="P:negative regulation of gene expression via chromosomal CpG island methylation"/>
    <property type="evidence" value="ECO:0007669"/>
    <property type="project" value="TreeGrafter"/>
</dbReference>
<evidence type="ECO:0000313" key="8">
    <source>
        <dbReference type="EMBL" id="SMA41720.1"/>
    </source>
</evidence>
<evidence type="ECO:0000313" key="9">
    <source>
        <dbReference type="Proteomes" id="UP000196573"/>
    </source>
</evidence>